<dbReference type="Proteomes" id="UP001529510">
    <property type="component" value="Unassembled WGS sequence"/>
</dbReference>
<gene>
    <name evidence="3" type="ORF">M9458_016748</name>
</gene>
<evidence type="ECO:0000256" key="1">
    <source>
        <dbReference type="ARBA" id="ARBA00022614"/>
    </source>
</evidence>
<keyword evidence="2" id="KW-0677">Repeat</keyword>
<feature type="non-terminal residue" evidence="3">
    <location>
        <position position="1"/>
    </location>
</feature>
<evidence type="ECO:0000313" key="4">
    <source>
        <dbReference type="Proteomes" id="UP001529510"/>
    </source>
</evidence>
<keyword evidence="4" id="KW-1185">Reference proteome</keyword>
<dbReference type="InterPro" id="IPR032675">
    <property type="entry name" value="LRR_dom_sf"/>
</dbReference>
<dbReference type="PROSITE" id="PS51450">
    <property type="entry name" value="LRR"/>
    <property type="match status" value="2"/>
</dbReference>
<dbReference type="Gene3D" id="3.80.10.10">
    <property type="entry name" value="Ribonuclease Inhibitor"/>
    <property type="match status" value="1"/>
</dbReference>
<accession>A0ABD0QTV6</accession>
<dbReference type="SUPFAM" id="SSF52058">
    <property type="entry name" value="L domain-like"/>
    <property type="match status" value="1"/>
</dbReference>
<sequence>AVHVDWSGMKLPWLDLDWFMDVSSRITVLDLSHNCLSSLPSVVPWGLIQLRSLNLSHNQLRELPTPTSSQEIICSR</sequence>
<dbReference type="InterPro" id="IPR001611">
    <property type="entry name" value="Leu-rich_rpt"/>
</dbReference>
<dbReference type="PRINTS" id="PR00019">
    <property type="entry name" value="LEURICHRPT"/>
</dbReference>
<dbReference type="InterPro" id="IPR003591">
    <property type="entry name" value="Leu-rich_rpt_typical-subtyp"/>
</dbReference>
<comment type="caution">
    <text evidence="3">The sequence shown here is derived from an EMBL/GenBank/DDBJ whole genome shotgun (WGS) entry which is preliminary data.</text>
</comment>
<feature type="non-terminal residue" evidence="3">
    <location>
        <position position="76"/>
    </location>
</feature>
<dbReference type="SMART" id="SM00369">
    <property type="entry name" value="LRR_TYP"/>
    <property type="match status" value="2"/>
</dbReference>
<dbReference type="AlphaFoldDB" id="A0ABD0QTV6"/>
<evidence type="ECO:0000256" key="2">
    <source>
        <dbReference type="ARBA" id="ARBA00022737"/>
    </source>
</evidence>
<evidence type="ECO:0000313" key="3">
    <source>
        <dbReference type="EMBL" id="KAL0189649.1"/>
    </source>
</evidence>
<keyword evidence="1" id="KW-0433">Leucine-rich repeat</keyword>
<dbReference type="EMBL" id="JAMKFB020000007">
    <property type="protein sequence ID" value="KAL0189649.1"/>
    <property type="molecule type" value="Genomic_DNA"/>
</dbReference>
<organism evidence="3 4">
    <name type="scientific">Cirrhinus mrigala</name>
    <name type="common">Mrigala</name>
    <dbReference type="NCBI Taxonomy" id="683832"/>
    <lineage>
        <taxon>Eukaryota</taxon>
        <taxon>Metazoa</taxon>
        <taxon>Chordata</taxon>
        <taxon>Craniata</taxon>
        <taxon>Vertebrata</taxon>
        <taxon>Euteleostomi</taxon>
        <taxon>Actinopterygii</taxon>
        <taxon>Neopterygii</taxon>
        <taxon>Teleostei</taxon>
        <taxon>Ostariophysi</taxon>
        <taxon>Cypriniformes</taxon>
        <taxon>Cyprinidae</taxon>
        <taxon>Labeoninae</taxon>
        <taxon>Labeonini</taxon>
        <taxon>Cirrhinus</taxon>
    </lineage>
</organism>
<proteinExistence type="predicted"/>
<name>A0ABD0QTV6_CIRMR</name>
<protein>
    <submittedName>
        <fullName evidence="3">Uncharacterized protein</fullName>
    </submittedName>
</protein>
<dbReference type="Pfam" id="PF13855">
    <property type="entry name" value="LRR_8"/>
    <property type="match status" value="1"/>
</dbReference>
<reference evidence="3 4" key="1">
    <citation type="submission" date="2024-05" db="EMBL/GenBank/DDBJ databases">
        <title>Genome sequencing and assembly of Indian major carp, Cirrhinus mrigala (Hamilton, 1822).</title>
        <authorList>
            <person name="Mohindra V."/>
            <person name="Chowdhury L.M."/>
            <person name="Lal K."/>
            <person name="Jena J.K."/>
        </authorList>
    </citation>
    <scope>NUCLEOTIDE SEQUENCE [LARGE SCALE GENOMIC DNA]</scope>
    <source>
        <strain evidence="3">CM1030</strain>
        <tissue evidence="3">Blood</tissue>
    </source>
</reference>